<dbReference type="AlphaFoldDB" id="A0A3N0BX66"/>
<dbReference type="Proteomes" id="UP000273807">
    <property type="component" value="Unassembled WGS sequence"/>
</dbReference>
<dbReference type="SUPFAM" id="SSF53448">
    <property type="entry name" value="Nucleotide-diphospho-sugar transferases"/>
    <property type="match status" value="1"/>
</dbReference>
<proteinExistence type="predicted"/>
<keyword evidence="4" id="KW-1185">Reference proteome</keyword>
<gene>
    <name evidence="3" type="ORF">D7003_11600</name>
</gene>
<name>A0A3N0BX66_9MICC</name>
<feature type="transmembrane region" description="Helical" evidence="1">
    <location>
        <begin position="50"/>
        <end position="68"/>
    </location>
</feature>
<evidence type="ECO:0000313" key="3">
    <source>
        <dbReference type="EMBL" id="RNL53915.1"/>
    </source>
</evidence>
<keyword evidence="3" id="KW-0808">Transferase</keyword>
<dbReference type="Gene3D" id="3.90.550.10">
    <property type="entry name" value="Spore Coat Polysaccharide Biosynthesis Protein SpsA, Chain A"/>
    <property type="match status" value="1"/>
</dbReference>
<comment type="caution">
    <text evidence="3">The sequence shown here is derived from an EMBL/GenBank/DDBJ whole genome shotgun (WGS) entry which is preliminary data.</text>
</comment>
<dbReference type="PANTHER" id="PTHR22916">
    <property type="entry name" value="GLYCOSYLTRANSFERASE"/>
    <property type="match status" value="1"/>
</dbReference>
<dbReference type="CDD" id="cd00761">
    <property type="entry name" value="Glyco_tranf_GTA_type"/>
    <property type="match status" value="1"/>
</dbReference>
<organism evidence="3 4">
    <name type="scientific">Arthrobacter oryzae</name>
    <dbReference type="NCBI Taxonomy" id="409290"/>
    <lineage>
        <taxon>Bacteria</taxon>
        <taxon>Bacillati</taxon>
        <taxon>Actinomycetota</taxon>
        <taxon>Actinomycetes</taxon>
        <taxon>Micrococcales</taxon>
        <taxon>Micrococcaceae</taxon>
        <taxon>Arthrobacter</taxon>
    </lineage>
</organism>
<keyword evidence="1" id="KW-0812">Transmembrane</keyword>
<dbReference type="GO" id="GO:0016758">
    <property type="term" value="F:hexosyltransferase activity"/>
    <property type="evidence" value="ECO:0007669"/>
    <property type="project" value="UniProtKB-ARBA"/>
</dbReference>
<evidence type="ECO:0000256" key="1">
    <source>
        <dbReference type="SAM" id="Phobius"/>
    </source>
</evidence>
<feature type="domain" description="Glycosyltransferase 2-like" evidence="2">
    <location>
        <begin position="314"/>
        <end position="419"/>
    </location>
</feature>
<dbReference type="EMBL" id="RBED01000103">
    <property type="protein sequence ID" value="RNL53915.1"/>
    <property type="molecule type" value="Genomic_DNA"/>
</dbReference>
<evidence type="ECO:0000259" key="2">
    <source>
        <dbReference type="Pfam" id="PF00535"/>
    </source>
</evidence>
<keyword evidence="1" id="KW-0472">Membrane</keyword>
<protein>
    <submittedName>
        <fullName evidence="3">Glycosyltransferase family 2 protein</fullName>
    </submittedName>
</protein>
<keyword evidence="1" id="KW-1133">Transmembrane helix</keyword>
<dbReference type="OrthoDB" id="8549922at2"/>
<dbReference type="InterPro" id="IPR029044">
    <property type="entry name" value="Nucleotide-diphossugar_trans"/>
</dbReference>
<evidence type="ECO:0000313" key="4">
    <source>
        <dbReference type="Proteomes" id="UP000273807"/>
    </source>
</evidence>
<reference evidence="3 4" key="1">
    <citation type="submission" date="2018-10" db="EMBL/GenBank/DDBJ databases">
        <title>Genome sequencing of Arthrobacter oryzae TNB02.</title>
        <authorList>
            <person name="Cho Y.-J."/>
            <person name="Cho A."/>
            <person name="Kim O.-S."/>
        </authorList>
    </citation>
    <scope>NUCLEOTIDE SEQUENCE [LARGE SCALE GENOMIC DNA]</scope>
    <source>
        <strain evidence="3 4">TNB02</strain>
    </source>
</reference>
<sequence>MPPRENILNVKQLMRRARKLALRKKAAAAGLAVLFFTVLAGAYFRSVFIFVPALLLMLVALLAGLAKMDTALRQARRAAKVSVPVLVPASQRTAAESVGPAHWWGTQSNITPAKLSQRLTKFRSFDGRDVLARSVTSGRWDWQHMQYALELFRIGGLAQDSILDVLDSTAKSRLLLLADVCYRQNLRQDDILNAATIYQYVYGELGPKHFQGKRRGEFFLDALAQTGRGEQTLELEGLCDTDSKNPNDLHLYRANAKNPFRHSSRTVDEWMSEINAMYEAAGLAPIRLKDGAEPAFLRLSTDRVPAVTEGPLVTIVMPVFRPDAFTDLAIESALAQSYRNIEVIIVDDGSGDAFANRLEKWELADPRVKVVRNTPNSGAYTSRNIGYSMAAGEFITIFDGDDWQHPQKIEMLVAVAVRQEDRRLVSAPWSRVGEDLMFHYRGWRGAYVTPSHVSAMFPVRVIKDRLGYWDPVRKAADTEFILRYQLLVNSKEVLEATPAPLTLSLVGSTNLSMDDFRLGYRSPDRVAYRAAYEHWHRQIRHGHHSGYLDLLPSRRAFPAPARFLPARPERVELDELFVGDFGAPRVSAPAMWRDIDEARSAGRRLGMMHIPSILNTISFDASFSEEMLDEFAEQQLTQVELTDDLHSRIVNIYDPTSFQFTRELQCGHTADTIMVRAFEPPFNPHTGVHSYAVTTVARNLGTIFGGVVQWTSEDPDVAAVLERSIGNPAQVEGSDSEVPEFLATVGQG</sequence>
<dbReference type="InterPro" id="IPR001173">
    <property type="entry name" value="Glyco_trans_2-like"/>
</dbReference>
<dbReference type="PANTHER" id="PTHR22916:SF3">
    <property type="entry name" value="UDP-GLCNAC:BETAGAL BETA-1,3-N-ACETYLGLUCOSAMINYLTRANSFERASE-LIKE PROTEIN 1"/>
    <property type="match status" value="1"/>
</dbReference>
<dbReference type="Pfam" id="PF00535">
    <property type="entry name" value="Glycos_transf_2"/>
    <property type="match status" value="1"/>
</dbReference>
<accession>A0A3N0BX66</accession>